<keyword evidence="2" id="KW-1133">Transmembrane helix</keyword>
<keyword evidence="4" id="KW-1185">Reference proteome</keyword>
<dbReference type="EMBL" id="BMMU01000078">
    <property type="protein sequence ID" value="GGJ71939.1"/>
    <property type="molecule type" value="Genomic_DNA"/>
</dbReference>
<keyword evidence="2" id="KW-0472">Membrane</keyword>
<feature type="compositionally biased region" description="Polar residues" evidence="1">
    <location>
        <begin position="115"/>
        <end position="153"/>
    </location>
</feature>
<feature type="region of interest" description="Disordered" evidence="1">
    <location>
        <begin position="86"/>
        <end position="153"/>
    </location>
</feature>
<dbReference type="Proteomes" id="UP000625682">
    <property type="component" value="Unassembled WGS sequence"/>
</dbReference>
<feature type="transmembrane region" description="Helical" evidence="2">
    <location>
        <begin position="33"/>
        <end position="52"/>
    </location>
</feature>
<evidence type="ECO:0000313" key="4">
    <source>
        <dbReference type="Proteomes" id="UP000625682"/>
    </source>
</evidence>
<accession>A0A917PDK1</accession>
<reference evidence="3" key="2">
    <citation type="submission" date="2020-09" db="EMBL/GenBank/DDBJ databases">
        <authorList>
            <person name="Sun Q."/>
            <person name="Zhou Y."/>
        </authorList>
    </citation>
    <scope>NUCLEOTIDE SEQUENCE</scope>
    <source>
        <strain evidence="3">CGMCC 4.7272</strain>
    </source>
</reference>
<comment type="caution">
    <text evidence="3">The sequence shown here is derived from an EMBL/GenBank/DDBJ whole genome shotgun (WGS) entry which is preliminary data.</text>
</comment>
<keyword evidence="2" id="KW-0812">Transmembrane</keyword>
<protein>
    <submittedName>
        <fullName evidence="3">Uncharacterized protein</fullName>
    </submittedName>
</protein>
<sequence length="153" mass="15836">MLERVNSPETDLGQPDGDGTKRKATMATTMQKTVAVGGVFTTIATGVVTNQITDQWSWTWAAALTVLAAAGAWMALLALAGGPAASRSRHRIRADRNGRIEASGATGRDGAIIEQTATRGGTITGSPVSARSADVKQTTNRNGQINDSPSDIG</sequence>
<feature type="region of interest" description="Disordered" evidence="1">
    <location>
        <begin position="1"/>
        <end position="23"/>
    </location>
</feature>
<evidence type="ECO:0000256" key="2">
    <source>
        <dbReference type="SAM" id="Phobius"/>
    </source>
</evidence>
<feature type="transmembrane region" description="Helical" evidence="2">
    <location>
        <begin position="58"/>
        <end position="81"/>
    </location>
</feature>
<evidence type="ECO:0000256" key="1">
    <source>
        <dbReference type="SAM" id="MobiDB-lite"/>
    </source>
</evidence>
<reference evidence="3" key="1">
    <citation type="journal article" date="2014" name="Int. J. Syst. Evol. Microbiol.">
        <title>Complete genome sequence of Corynebacterium casei LMG S-19264T (=DSM 44701T), isolated from a smear-ripened cheese.</title>
        <authorList>
            <consortium name="US DOE Joint Genome Institute (JGI-PGF)"/>
            <person name="Walter F."/>
            <person name="Albersmeier A."/>
            <person name="Kalinowski J."/>
            <person name="Ruckert C."/>
        </authorList>
    </citation>
    <scope>NUCLEOTIDE SEQUENCE</scope>
    <source>
        <strain evidence="3">CGMCC 4.7272</strain>
    </source>
</reference>
<proteinExistence type="predicted"/>
<dbReference type="AlphaFoldDB" id="A0A917PDK1"/>
<organism evidence="3 4">
    <name type="scientific">Streptomyces lacrimifluminis</name>
    <dbReference type="NCBI Taxonomy" id="1500077"/>
    <lineage>
        <taxon>Bacteria</taxon>
        <taxon>Bacillati</taxon>
        <taxon>Actinomycetota</taxon>
        <taxon>Actinomycetes</taxon>
        <taxon>Kitasatosporales</taxon>
        <taxon>Streptomycetaceae</taxon>
        <taxon>Streptomyces</taxon>
    </lineage>
</organism>
<evidence type="ECO:0000313" key="3">
    <source>
        <dbReference type="EMBL" id="GGJ71939.1"/>
    </source>
</evidence>
<gene>
    <name evidence="3" type="ORF">GCM10012282_81020</name>
</gene>
<name>A0A917PDK1_9ACTN</name>